<evidence type="ECO:0000313" key="1">
    <source>
        <dbReference type="EMBL" id="KAK4653256.1"/>
    </source>
</evidence>
<dbReference type="RefSeq" id="XP_062742231.1">
    <property type="nucleotide sequence ID" value="XM_062891577.1"/>
</dbReference>
<dbReference type="GeneID" id="87911484"/>
<comment type="caution">
    <text evidence="1">The sequence shown here is derived from an EMBL/GenBank/DDBJ whole genome shotgun (WGS) entry which is preliminary data.</text>
</comment>
<protein>
    <submittedName>
        <fullName evidence="1">Uncharacterized protein</fullName>
    </submittedName>
</protein>
<name>A0ABR0GBX0_9PEZI</name>
<proteinExistence type="predicted"/>
<dbReference type="EMBL" id="JAFFHA010000007">
    <property type="protein sequence ID" value="KAK4653256.1"/>
    <property type="molecule type" value="Genomic_DNA"/>
</dbReference>
<accession>A0ABR0GBX0</accession>
<dbReference type="Proteomes" id="UP001323405">
    <property type="component" value="Unassembled WGS sequence"/>
</dbReference>
<evidence type="ECO:0000313" key="2">
    <source>
        <dbReference type="Proteomes" id="UP001323405"/>
    </source>
</evidence>
<reference evidence="1 2" key="1">
    <citation type="journal article" date="2023" name="bioRxiv">
        <title>High-quality genome assemblies of four members of thePodospora anserinaspecies complex.</title>
        <authorList>
            <person name="Ament-Velasquez S.L."/>
            <person name="Vogan A.A."/>
            <person name="Wallerman O."/>
            <person name="Hartmann F."/>
            <person name="Gautier V."/>
            <person name="Silar P."/>
            <person name="Giraud T."/>
            <person name="Johannesson H."/>
        </authorList>
    </citation>
    <scope>NUCLEOTIDE SEQUENCE [LARGE SCALE GENOMIC DNA]</scope>
    <source>
        <strain evidence="1 2">CBS 415.72m</strain>
    </source>
</reference>
<organism evidence="1 2">
    <name type="scientific">Podospora pseudocomata</name>
    <dbReference type="NCBI Taxonomy" id="2093779"/>
    <lineage>
        <taxon>Eukaryota</taxon>
        <taxon>Fungi</taxon>
        <taxon>Dikarya</taxon>
        <taxon>Ascomycota</taxon>
        <taxon>Pezizomycotina</taxon>
        <taxon>Sordariomycetes</taxon>
        <taxon>Sordariomycetidae</taxon>
        <taxon>Sordariales</taxon>
        <taxon>Podosporaceae</taxon>
        <taxon>Podospora</taxon>
    </lineage>
</organism>
<sequence length="292" mass="32776">MIKRLGEHCNSFSFLFLFHYRTIQPTTEKMSPYIICCPIYGWRLYDIGAGWRNEFLCITPKKGKIYLTRLGVYDDPSSGGFIAPRNTAARYDDDGYTRPQKDQFATHRLAVSPAAVPLDRVFYSLDSAKDSLFPWEISGHDDEAEDAPWAADPREVNVQTILDVTYFISESWVQASRGFLGATHPLSPKHHFFPQPNMSPPSKEARVILALEALQNNEELKLEAIAKLYIVDDDVYNFDETGFMMGIIFAGMVVMTSDGLSTAKLAQPGNREWATVIHGVNALGWVIPPSSS</sequence>
<gene>
    <name evidence="1" type="ORF">QC762_511813</name>
</gene>
<keyword evidence="2" id="KW-1185">Reference proteome</keyword>